<dbReference type="PANTHER" id="PTHR19446">
    <property type="entry name" value="REVERSE TRANSCRIPTASES"/>
    <property type="match status" value="1"/>
</dbReference>
<sequence length="159" mass="17995">MQLLSESKCNLDVDFEIFVTDCVNNHDTTVFNRDEILDSNIMYNEVFKAIMSMSNGKAPGPDGIIIEMIKVALHTLCPIMLSLYNKILETGDFPESWCEAVICPLYKNGDKNDVANYRGISLLNVLGKIFTKILNTRLLNVLRMFKCLFVKNFCVSAQV</sequence>
<accession>A0A8C2AI13</accession>
<protein>
    <recommendedName>
        <fullName evidence="3">Reverse transcriptase</fullName>
    </recommendedName>
</protein>
<evidence type="ECO:0000313" key="1">
    <source>
        <dbReference type="Ensembl" id="ENSCCRP00015104620.1"/>
    </source>
</evidence>
<dbReference type="Proteomes" id="UP000694700">
    <property type="component" value="Unplaced"/>
</dbReference>
<proteinExistence type="predicted"/>
<reference evidence="1" key="1">
    <citation type="submission" date="2025-05" db="UniProtKB">
        <authorList>
            <consortium name="Ensembl"/>
        </authorList>
    </citation>
    <scope>IDENTIFICATION</scope>
</reference>
<evidence type="ECO:0008006" key="3">
    <source>
        <dbReference type="Google" id="ProtNLM"/>
    </source>
</evidence>
<evidence type="ECO:0000313" key="2">
    <source>
        <dbReference type="Proteomes" id="UP000694700"/>
    </source>
</evidence>
<dbReference type="Ensembl" id="ENSCCRT00015107976.1">
    <property type="protein sequence ID" value="ENSCCRP00015104620.1"/>
    <property type="gene ID" value="ENSCCRG00015041752.1"/>
</dbReference>
<name>A0A8C2AI13_CYPCA</name>
<dbReference type="Ensembl" id="ENSCCRT00015066591.1">
    <property type="protein sequence ID" value="ENSCCRP00015064462.1"/>
    <property type="gene ID" value="ENSCCRG00015026321.1"/>
</dbReference>
<organism evidence="1 2">
    <name type="scientific">Cyprinus carpio</name>
    <name type="common">Common carp</name>
    <dbReference type="NCBI Taxonomy" id="7962"/>
    <lineage>
        <taxon>Eukaryota</taxon>
        <taxon>Metazoa</taxon>
        <taxon>Chordata</taxon>
        <taxon>Craniata</taxon>
        <taxon>Vertebrata</taxon>
        <taxon>Euteleostomi</taxon>
        <taxon>Actinopterygii</taxon>
        <taxon>Neopterygii</taxon>
        <taxon>Teleostei</taxon>
        <taxon>Ostariophysi</taxon>
        <taxon>Cypriniformes</taxon>
        <taxon>Cyprinidae</taxon>
        <taxon>Cyprininae</taxon>
        <taxon>Cyprinus</taxon>
    </lineage>
</organism>
<dbReference type="AlphaFoldDB" id="A0A8C2AI13"/>